<sequence>IRKHKDLQKFWERDTNFQGLPFPDGILGKTSNFPDHISPENWRLVMRPYGSWRHSADNTGWYREIVNFTLAMEEFTCCIDNFLSDLENFQTFNVKQMEHVKKKFHDFLNNLEMDKEKVLELVIPFILPRLSEKEQQIFQQLRKCYSKQEHRALIISRAWARLISSASIETGKQALYDLRMLKTHFDVFKSITVVCFQEEVQTAMWLVRIHCTEFEWAANGEMGLKPYSGSTWTALCSCSCKPAPKYSSRVGHK</sequence>
<organism evidence="1">
    <name type="scientific">Tetraselmis sp. GSL018</name>
    <dbReference type="NCBI Taxonomy" id="582737"/>
    <lineage>
        <taxon>Eukaryota</taxon>
        <taxon>Viridiplantae</taxon>
        <taxon>Chlorophyta</taxon>
        <taxon>core chlorophytes</taxon>
        <taxon>Chlorodendrophyceae</taxon>
        <taxon>Chlorodendrales</taxon>
        <taxon>Chlorodendraceae</taxon>
        <taxon>Tetraselmis</taxon>
    </lineage>
</organism>
<name>A0A061RW50_9CHLO</name>
<proteinExistence type="predicted"/>
<dbReference type="EMBL" id="GBEZ01008447">
    <property type="protein sequence ID" value="JAC77092.1"/>
    <property type="molecule type" value="Transcribed_RNA"/>
</dbReference>
<dbReference type="AlphaFoldDB" id="A0A061RW50"/>
<reference evidence="1" key="1">
    <citation type="submission" date="2014-05" db="EMBL/GenBank/DDBJ databases">
        <title>The transcriptome of the halophilic microalga Tetraselmis sp. GSL018 isolated from the Great Salt Lake, Utah.</title>
        <authorList>
            <person name="Jinkerson R.E."/>
            <person name="D'Adamo S."/>
            <person name="Posewitz M.C."/>
        </authorList>
    </citation>
    <scope>NUCLEOTIDE SEQUENCE</scope>
    <source>
        <strain evidence="1">GSL018</strain>
    </source>
</reference>
<protein>
    <submittedName>
        <fullName evidence="1">Uncharacterized protein</fullName>
    </submittedName>
</protein>
<accession>A0A061RW50</accession>
<feature type="non-terminal residue" evidence="1">
    <location>
        <position position="1"/>
    </location>
</feature>
<gene>
    <name evidence="1" type="ORF">TSPGSL018_18530</name>
</gene>
<evidence type="ECO:0000313" key="1">
    <source>
        <dbReference type="EMBL" id="JAC77092.1"/>
    </source>
</evidence>